<dbReference type="Proteomes" id="UP000214747">
    <property type="component" value="Unassembled WGS sequence"/>
</dbReference>
<dbReference type="SUPFAM" id="SSF103473">
    <property type="entry name" value="MFS general substrate transporter"/>
    <property type="match status" value="1"/>
</dbReference>
<comment type="caution">
    <text evidence="8">The sequence shown here is derived from an EMBL/GenBank/DDBJ whole genome shotgun (WGS) entry which is preliminary data.</text>
</comment>
<feature type="transmembrane region" description="Helical" evidence="6">
    <location>
        <begin position="227"/>
        <end position="253"/>
    </location>
</feature>
<evidence type="ECO:0000259" key="7">
    <source>
        <dbReference type="PROSITE" id="PS50850"/>
    </source>
</evidence>
<dbReference type="InterPro" id="IPR050189">
    <property type="entry name" value="MFS_Efflux_Transporters"/>
</dbReference>
<feature type="transmembrane region" description="Helical" evidence="6">
    <location>
        <begin position="317"/>
        <end position="341"/>
    </location>
</feature>
<dbReference type="PANTHER" id="PTHR43124:SF3">
    <property type="entry name" value="CHLORAMPHENICOL EFFLUX PUMP RV0191"/>
    <property type="match status" value="1"/>
</dbReference>
<feature type="domain" description="Major facilitator superfamily (MFS) profile" evidence="7">
    <location>
        <begin position="25"/>
        <end position="413"/>
    </location>
</feature>
<dbReference type="PANTHER" id="PTHR43124">
    <property type="entry name" value="PURINE EFFLUX PUMP PBUE"/>
    <property type="match status" value="1"/>
</dbReference>
<feature type="transmembrane region" description="Helical" evidence="6">
    <location>
        <begin position="353"/>
        <end position="377"/>
    </location>
</feature>
<name>A0A225T091_9BURK</name>
<dbReference type="InterPro" id="IPR011701">
    <property type="entry name" value="MFS"/>
</dbReference>
<gene>
    <name evidence="8" type="ORF">CEJ45_00445</name>
</gene>
<comment type="subcellular location">
    <subcellularLocation>
        <location evidence="1">Cell membrane</location>
        <topology evidence="1">Multi-pass membrane protein</topology>
    </subcellularLocation>
</comment>
<keyword evidence="5 6" id="KW-0472">Membrane</keyword>
<dbReference type="RefSeq" id="WP_088753306.1">
    <property type="nucleotide sequence ID" value="NZ_NJGV01000001.1"/>
</dbReference>
<feature type="transmembrane region" description="Helical" evidence="6">
    <location>
        <begin position="149"/>
        <end position="171"/>
    </location>
</feature>
<dbReference type="AlphaFoldDB" id="A0A225T091"/>
<feature type="transmembrane region" description="Helical" evidence="6">
    <location>
        <begin position="91"/>
        <end position="110"/>
    </location>
</feature>
<feature type="transmembrane region" description="Helical" evidence="6">
    <location>
        <begin position="28"/>
        <end position="54"/>
    </location>
</feature>
<dbReference type="CDD" id="cd17324">
    <property type="entry name" value="MFS_NepI_like"/>
    <property type="match status" value="1"/>
</dbReference>
<evidence type="ECO:0000256" key="1">
    <source>
        <dbReference type="ARBA" id="ARBA00004651"/>
    </source>
</evidence>
<feature type="transmembrane region" description="Helical" evidence="6">
    <location>
        <begin position="389"/>
        <end position="409"/>
    </location>
</feature>
<protein>
    <submittedName>
        <fullName evidence="8">MFS transporter</fullName>
    </submittedName>
</protein>
<dbReference type="PROSITE" id="PS50850">
    <property type="entry name" value="MFS"/>
    <property type="match status" value="1"/>
</dbReference>
<dbReference type="Gene3D" id="1.20.1250.20">
    <property type="entry name" value="MFS general substrate transporter like domains"/>
    <property type="match status" value="1"/>
</dbReference>
<keyword evidence="9" id="KW-1185">Reference proteome</keyword>
<keyword evidence="2" id="KW-1003">Cell membrane</keyword>
<evidence type="ECO:0000313" key="9">
    <source>
        <dbReference type="Proteomes" id="UP000214747"/>
    </source>
</evidence>
<dbReference type="Pfam" id="PF07690">
    <property type="entry name" value="MFS_1"/>
    <property type="match status" value="1"/>
</dbReference>
<reference evidence="8 9" key="1">
    <citation type="journal article" date="2010" name="Int. J. Syst. Evol. Microbiol.">
        <title>Reclassification of Herbaspirillum putei as a later heterotypic synonym of Herbaspirillum huttiense, with the description of H. huttiense subsp. huttiense subsp. nov. and H. huttiense subsp. putei subsp. nov., comb. nov., and description of Herbaspirillum aquaticum sp. nov.</title>
        <authorList>
            <person name="Dobritsa A.P."/>
            <person name="Reddy M.C."/>
            <person name="Samadpour M."/>
        </authorList>
    </citation>
    <scope>NUCLEOTIDE SEQUENCE [LARGE SCALE GENOMIC DNA]</scope>
    <source>
        <strain evidence="8 9">IEH 4430</strain>
    </source>
</reference>
<keyword evidence="3 6" id="KW-0812">Transmembrane</keyword>
<evidence type="ECO:0000313" key="8">
    <source>
        <dbReference type="EMBL" id="OWY36602.1"/>
    </source>
</evidence>
<feature type="transmembrane region" description="Helical" evidence="6">
    <location>
        <begin position="116"/>
        <end position="137"/>
    </location>
</feature>
<keyword evidence="4 6" id="KW-1133">Transmembrane helix</keyword>
<organism evidence="8 9">
    <name type="scientific">Herbaspirillum aquaticum</name>
    <dbReference type="NCBI Taxonomy" id="568783"/>
    <lineage>
        <taxon>Bacteria</taxon>
        <taxon>Pseudomonadati</taxon>
        <taxon>Pseudomonadota</taxon>
        <taxon>Betaproteobacteria</taxon>
        <taxon>Burkholderiales</taxon>
        <taxon>Oxalobacteraceae</taxon>
        <taxon>Herbaspirillum</taxon>
    </lineage>
</organism>
<evidence type="ECO:0000256" key="5">
    <source>
        <dbReference type="ARBA" id="ARBA00023136"/>
    </source>
</evidence>
<evidence type="ECO:0000256" key="2">
    <source>
        <dbReference type="ARBA" id="ARBA00022475"/>
    </source>
</evidence>
<sequence>MSQHPPSPSSHTAAPAGFTRYQKTVVGLLAFLQFAVILDFMLMSPLGAVIMPAMQITPQQFGLVVSAYAFSAGASGLLTAGFADRFDRKRLLLFFYGGFVLGTVWCGLAQSFESLLVARIVTGLFGGVIGSITLAIAADLFAPHLRGRVMGIIQTAFAASQVLGIPIGLYLSNAWNWHVPFLAMAALGALGGVVVSFKMQPVDGHLKLKQEHTAWMHLYHTITEPRYLTAFATTALLMTGGFMLMPFSSAYLVGNLGIDLHHLPTVYLVTGLCTIAFGPLIGRAADKVGKFRVFVFGAVLSIIMVLIYTHLGPVTVPMIVLVNAVLFLGIFSRMIPFQALVSSVPATTQRGSFNAISSSIQQLSGGVASIVAGHIVSLGPNGQLQHFDVVGYVIVGTTLLASVLVWRLNRDVKASAATMAAATQASSANAAGR</sequence>
<evidence type="ECO:0000256" key="6">
    <source>
        <dbReference type="SAM" id="Phobius"/>
    </source>
</evidence>
<feature type="transmembrane region" description="Helical" evidence="6">
    <location>
        <begin position="265"/>
        <end position="281"/>
    </location>
</feature>
<dbReference type="GO" id="GO:0022857">
    <property type="term" value="F:transmembrane transporter activity"/>
    <property type="evidence" value="ECO:0007669"/>
    <property type="project" value="InterPro"/>
</dbReference>
<accession>A0A225T091</accession>
<dbReference type="InterPro" id="IPR020846">
    <property type="entry name" value="MFS_dom"/>
</dbReference>
<dbReference type="EMBL" id="NJGV01000001">
    <property type="protein sequence ID" value="OWY36602.1"/>
    <property type="molecule type" value="Genomic_DNA"/>
</dbReference>
<evidence type="ECO:0000256" key="3">
    <source>
        <dbReference type="ARBA" id="ARBA00022692"/>
    </source>
</evidence>
<dbReference type="GO" id="GO:0005886">
    <property type="term" value="C:plasma membrane"/>
    <property type="evidence" value="ECO:0007669"/>
    <property type="project" value="UniProtKB-SubCell"/>
</dbReference>
<feature type="transmembrane region" description="Helical" evidence="6">
    <location>
        <begin position="177"/>
        <end position="197"/>
    </location>
</feature>
<feature type="transmembrane region" description="Helical" evidence="6">
    <location>
        <begin position="293"/>
        <end position="311"/>
    </location>
</feature>
<evidence type="ECO:0000256" key="4">
    <source>
        <dbReference type="ARBA" id="ARBA00022989"/>
    </source>
</evidence>
<feature type="transmembrane region" description="Helical" evidence="6">
    <location>
        <begin position="60"/>
        <end position="79"/>
    </location>
</feature>
<dbReference type="InterPro" id="IPR036259">
    <property type="entry name" value="MFS_trans_sf"/>
</dbReference>
<proteinExistence type="predicted"/>